<feature type="domain" description="FAD-dependent urate hydroxylase HpyO/Asp monooxygenase CreE-like FAD/NAD(P)-binding" evidence="1">
    <location>
        <begin position="11"/>
        <end position="188"/>
    </location>
</feature>
<dbReference type="Pfam" id="PF13454">
    <property type="entry name" value="NAD_binding_9"/>
    <property type="match status" value="1"/>
</dbReference>
<gene>
    <name evidence="2" type="ORF">GCM10010357_13670</name>
</gene>
<dbReference type="InterPro" id="IPR038732">
    <property type="entry name" value="HpyO/CreE_NAD-binding"/>
</dbReference>
<organism evidence="2 3">
    <name type="scientific">Streptomyces luteireticuli</name>
    <dbReference type="NCBI Taxonomy" id="173858"/>
    <lineage>
        <taxon>Bacteria</taxon>
        <taxon>Bacillati</taxon>
        <taxon>Actinomycetota</taxon>
        <taxon>Actinomycetes</taxon>
        <taxon>Kitasatosporales</taxon>
        <taxon>Streptomycetaceae</taxon>
        <taxon>Streptomyces</taxon>
    </lineage>
</organism>
<evidence type="ECO:0000313" key="3">
    <source>
        <dbReference type="Proteomes" id="UP001500879"/>
    </source>
</evidence>
<reference evidence="2 3" key="1">
    <citation type="journal article" date="2019" name="Int. J. Syst. Evol. Microbiol.">
        <title>The Global Catalogue of Microorganisms (GCM) 10K type strain sequencing project: providing services to taxonomists for standard genome sequencing and annotation.</title>
        <authorList>
            <consortium name="The Broad Institute Genomics Platform"/>
            <consortium name="The Broad Institute Genome Sequencing Center for Infectious Disease"/>
            <person name="Wu L."/>
            <person name="Ma J."/>
        </authorList>
    </citation>
    <scope>NUCLEOTIDE SEQUENCE [LARGE SCALE GENOMIC DNA]</scope>
    <source>
        <strain evidence="2 3">JCM 4788</strain>
    </source>
</reference>
<name>A0ABN0YFR7_9ACTN</name>
<dbReference type="PANTHER" id="PTHR40254:SF1">
    <property type="entry name" value="BLR0577 PROTEIN"/>
    <property type="match status" value="1"/>
</dbReference>
<protein>
    <submittedName>
        <fullName evidence="2">FAD/NAD(P)-binding protein</fullName>
    </submittedName>
</protein>
<evidence type="ECO:0000259" key="1">
    <source>
        <dbReference type="Pfam" id="PF13454"/>
    </source>
</evidence>
<sequence length="651" mass="71374">MVDGARARTIAVIGAGPRGLSVVERLAANAGASGRRVVVHAVDPYLGTGGRVWRSTQSQRLLMNTVAAQVTMFTDPSVSCEGPIRPGPSLYDWAKQVVPGEPGGAVPDWVRAEAAELGPGSYPSRAFCGRYLTWVLDLLVRTAPDGVTIRLHRHRAVRLTEAEGAAQVVTLDTGARLLVDCVVLAQGHLDMPAAGCAEETELLEHAERHGFGYLPPASPAEADLGAVTAGERVALRGLGLNFFDYVALLTEGRGGAFRRVRGQLRYRPSGDEPRLFAGSRRGVPYHARGENQKGAFGRHRPVVLTQERIAALRRRRRDGEQIQFSRDVWPLIDREVTAVYFSTLLAQRARRAEREAFLHEYTRQPFGTPVDERVLEQFGIVRDDAWDWERICRPYGSREFTGPAAYQEWLLGYLREDLAEARRGNVDGPLKAALDVLRDLRNEVRLAVDHAGITGESYRNELQTWFTPLNAFLSIGPPPRRIEELIALVEAGVVELVGPRMRVVPVPEGFAVSSAAVPGSERRVTTLVEARLPEVDVRLTTDPLVRDLRARGACRPYLIPTGHDGHVETGGLMVTPRPYRLVDAAGRPHPYRFAFGVPTETVHWATAAGIRPGVDSVILGDADAIARECLSVGLGRRARPEDPFGERAVVP</sequence>
<dbReference type="EMBL" id="BAAABX010000012">
    <property type="protein sequence ID" value="GAA0394051.1"/>
    <property type="molecule type" value="Genomic_DNA"/>
</dbReference>
<keyword evidence="3" id="KW-1185">Reference proteome</keyword>
<evidence type="ECO:0000313" key="2">
    <source>
        <dbReference type="EMBL" id="GAA0394051.1"/>
    </source>
</evidence>
<dbReference type="Proteomes" id="UP001500879">
    <property type="component" value="Unassembled WGS sequence"/>
</dbReference>
<dbReference type="SUPFAM" id="SSF51971">
    <property type="entry name" value="Nucleotide-binding domain"/>
    <property type="match status" value="1"/>
</dbReference>
<dbReference type="PANTHER" id="PTHR40254">
    <property type="entry name" value="BLR0577 PROTEIN"/>
    <property type="match status" value="1"/>
</dbReference>
<comment type="caution">
    <text evidence="2">The sequence shown here is derived from an EMBL/GenBank/DDBJ whole genome shotgun (WGS) entry which is preliminary data.</text>
</comment>
<accession>A0ABN0YFR7</accession>
<dbReference type="RefSeq" id="WP_344020962.1">
    <property type="nucleotide sequence ID" value="NZ_BAAABX010000012.1"/>
</dbReference>
<proteinExistence type="predicted"/>
<dbReference type="InterPro" id="IPR052189">
    <property type="entry name" value="L-asp_N-monooxygenase_NS-form"/>
</dbReference>